<accession>A0A7M1URD0</accession>
<protein>
    <submittedName>
        <fullName evidence="6">DASS family sodium-coupled anion symporter</fullName>
    </submittedName>
</protein>
<evidence type="ECO:0000256" key="3">
    <source>
        <dbReference type="ARBA" id="ARBA00022989"/>
    </source>
</evidence>
<feature type="transmembrane region" description="Helical" evidence="5">
    <location>
        <begin position="290"/>
        <end position="310"/>
    </location>
</feature>
<feature type="transmembrane region" description="Helical" evidence="5">
    <location>
        <begin position="208"/>
        <end position="230"/>
    </location>
</feature>
<comment type="subcellular location">
    <subcellularLocation>
        <location evidence="1">Membrane</location>
        <topology evidence="1">Multi-pass membrane protein</topology>
    </subcellularLocation>
</comment>
<dbReference type="PANTHER" id="PTHR10283">
    <property type="entry name" value="SOLUTE CARRIER FAMILY 13 MEMBER"/>
    <property type="match status" value="1"/>
</dbReference>
<keyword evidence="3 5" id="KW-1133">Transmembrane helix</keyword>
<dbReference type="KEGG" id="tcs:IMZ38_02530"/>
<sequence>MNNKWKLAVTVAMLALVGIVAYSPLGDLTLQQKAMIGISILAIAYWVTECVPIPVTGIIIILLEIVFGVFPLAKGLSYIASDVNMLILAGLVISIALSKYQLDRLLSLKILSFMGEQTDRIVLGMMLATALLSMWIPNTAAAAIMAPVAVGMLELIRAEKGRSNAGKIMMIGVAYAATIGGIGTPVGTPPVPITIRNVKEATGYDITFAMWMAWGVPIALALTIIAWKLLTLFYPPEVKTIPGGKSIVEGELAKIGKLNKQQKTTLAIFGVAVVLWLMDSFYPILPNWTYIASLIIIILYLIPGVGTLSWDEVSREADWGVLFLVAGGLALGGGLRETGIVKMLADAIATGLAGASPYLVNIVIALVAGFSVTVFCSITATSSAFVPIAIAIAGSLGMDARFTGIVAGVASCFAFLLPANTPPNAIAYSYGYFKNYEMAKVGLVLTLLSSIVLIAFMPMITLLTG</sequence>
<keyword evidence="7" id="KW-1185">Reference proteome</keyword>
<dbReference type="GO" id="GO:1905039">
    <property type="term" value="P:carboxylic acid transmembrane transport"/>
    <property type="evidence" value="ECO:0007669"/>
    <property type="project" value="UniProtKB-ARBA"/>
</dbReference>
<dbReference type="Pfam" id="PF00939">
    <property type="entry name" value="Na_sulph_symp"/>
    <property type="match status" value="1"/>
</dbReference>
<organism evidence="6 7">
    <name type="scientific">Thermosphaera chiliense</name>
    <dbReference type="NCBI Taxonomy" id="3402707"/>
    <lineage>
        <taxon>Archaea</taxon>
        <taxon>Thermoproteota</taxon>
        <taxon>Thermoprotei</taxon>
        <taxon>Desulfurococcales</taxon>
        <taxon>Desulfurococcaceae</taxon>
        <taxon>Thermosphaera</taxon>
    </lineage>
</organism>
<evidence type="ECO:0000313" key="7">
    <source>
        <dbReference type="Proteomes" id="UP000593766"/>
    </source>
</evidence>
<dbReference type="EMBL" id="CP063144">
    <property type="protein sequence ID" value="QOR94818.1"/>
    <property type="molecule type" value="Genomic_DNA"/>
</dbReference>
<keyword evidence="2 5" id="KW-0812">Transmembrane</keyword>
<feature type="transmembrane region" description="Helical" evidence="5">
    <location>
        <begin position="402"/>
        <end position="421"/>
    </location>
</feature>
<evidence type="ECO:0000256" key="4">
    <source>
        <dbReference type="ARBA" id="ARBA00023136"/>
    </source>
</evidence>
<dbReference type="InterPro" id="IPR001898">
    <property type="entry name" value="SLC13A/DASS"/>
</dbReference>
<reference evidence="6 7" key="1">
    <citation type="submission" date="2020-10" db="EMBL/GenBank/DDBJ databases">
        <title>Complete genome sequence of Thermosphaera aggregans strain 3507.</title>
        <authorList>
            <person name="Zayulina K.S."/>
            <person name="Elcheninov A.G."/>
            <person name="Toshchakov S.V."/>
            <person name="Kublanov I.V."/>
            <person name="Kochetkova T.V."/>
        </authorList>
    </citation>
    <scope>NUCLEOTIDE SEQUENCE [LARGE SCALE GENOMIC DNA]</scope>
    <source>
        <strain evidence="6 7">3507</strain>
    </source>
</reference>
<dbReference type="GO" id="GO:0005886">
    <property type="term" value="C:plasma membrane"/>
    <property type="evidence" value="ECO:0007669"/>
    <property type="project" value="TreeGrafter"/>
</dbReference>
<dbReference type="Proteomes" id="UP000593766">
    <property type="component" value="Chromosome"/>
</dbReference>
<dbReference type="OrthoDB" id="19068at2157"/>
<keyword evidence="4 5" id="KW-0472">Membrane</keyword>
<dbReference type="RefSeq" id="WP_193436614.1">
    <property type="nucleotide sequence ID" value="NZ_CP063144.1"/>
</dbReference>
<gene>
    <name evidence="6" type="ORF">IMZ38_02530</name>
</gene>
<feature type="transmembrane region" description="Helical" evidence="5">
    <location>
        <begin position="79"/>
        <end position="97"/>
    </location>
</feature>
<proteinExistence type="predicted"/>
<feature type="transmembrane region" description="Helical" evidence="5">
    <location>
        <begin position="317"/>
        <end position="335"/>
    </location>
</feature>
<feature type="transmembrane region" description="Helical" evidence="5">
    <location>
        <begin position="441"/>
        <end position="463"/>
    </location>
</feature>
<dbReference type="AlphaFoldDB" id="A0A7M1URD0"/>
<name>A0A7M1URD0_9CREN</name>
<dbReference type="GeneID" id="59454258"/>
<evidence type="ECO:0000256" key="2">
    <source>
        <dbReference type="ARBA" id="ARBA00022692"/>
    </source>
</evidence>
<dbReference type="PANTHER" id="PTHR10283:SF82">
    <property type="entry name" value="SOLUTE CARRIER FAMILY 13 MEMBER 2"/>
    <property type="match status" value="1"/>
</dbReference>
<feature type="transmembrane region" description="Helical" evidence="5">
    <location>
        <begin position="264"/>
        <end position="284"/>
    </location>
</feature>
<evidence type="ECO:0000313" key="6">
    <source>
        <dbReference type="EMBL" id="QOR94818.1"/>
    </source>
</evidence>
<feature type="transmembrane region" description="Helical" evidence="5">
    <location>
        <begin position="362"/>
        <end position="390"/>
    </location>
</feature>
<evidence type="ECO:0000256" key="5">
    <source>
        <dbReference type="SAM" id="Phobius"/>
    </source>
</evidence>
<dbReference type="GO" id="GO:0008514">
    <property type="term" value="F:organic anion transmembrane transporter activity"/>
    <property type="evidence" value="ECO:0007669"/>
    <property type="project" value="UniProtKB-ARBA"/>
</dbReference>
<evidence type="ECO:0000256" key="1">
    <source>
        <dbReference type="ARBA" id="ARBA00004141"/>
    </source>
</evidence>
<dbReference type="NCBIfam" id="TIGR00785">
    <property type="entry name" value="dass"/>
    <property type="match status" value="1"/>
</dbReference>
<feature type="transmembrane region" description="Helical" evidence="5">
    <location>
        <begin position="168"/>
        <end position="188"/>
    </location>
</feature>